<comment type="similarity">
    <text evidence="1">Belongs to the SRR1 family.</text>
</comment>
<accession>A0A1D1W6Q3</accession>
<gene>
    <name evidence="3" type="primary">RvY_16989-1</name>
    <name evidence="3" type="synonym">RvY_16989.1</name>
    <name evidence="3" type="ORF">RvY_16989</name>
</gene>
<evidence type="ECO:0000256" key="1">
    <source>
        <dbReference type="ARBA" id="ARBA00009856"/>
    </source>
</evidence>
<evidence type="ECO:0000259" key="2">
    <source>
        <dbReference type="Pfam" id="PF07985"/>
    </source>
</evidence>
<evidence type="ECO:0000313" key="4">
    <source>
        <dbReference type="Proteomes" id="UP000186922"/>
    </source>
</evidence>
<dbReference type="InterPro" id="IPR040044">
    <property type="entry name" value="SRR1L"/>
</dbReference>
<dbReference type="GO" id="GO:0005737">
    <property type="term" value="C:cytoplasm"/>
    <property type="evidence" value="ECO:0007669"/>
    <property type="project" value="TreeGrafter"/>
</dbReference>
<protein>
    <recommendedName>
        <fullName evidence="2">SRR1-like domain-containing protein</fullName>
    </recommendedName>
</protein>
<evidence type="ECO:0000313" key="3">
    <source>
        <dbReference type="EMBL" id="GAV07114.1"/>
    </source>
</evidence>
<dbReference type="Proteomes" id="UP000186922">
    <property type="component" value="Unassembled WGS sequence"/>
</dbReference>
<keyword evidence="4" id="KW-1185">Reference proteome</keyword>
<name>A0A1D1W6Q3_RAMVA</name>
<dbReference type="STRING" id="947166.A0A1D1W6Q3"/>
<dbReference type="InterPro" id="IPR012942">
    <property type="entry name" value="SRR1-like"/>
</dbReference>
<dbReference type="AlphaFoldDB" id="A0A1D1W6Q3"/>
<feature type="domain" description="SRR1-like" evidence="2">
    <location>
        <begin position="110"/>
        <end position="233"/>
    </location>
</feature>
<sequence length="316" mass="35730">MGHIQDLRCSLYALAVTRRSLMDGNGDLRAEDSPFVFVKSRRRTGRQSRPSPKYASHSLFTEVHIEEYATSIHEIHLAIIKLRSRISQVCCADFLPNLVQSFKDAFVKYLGKLGPEEIVCYALGRFSTPTDWGRSCKLQLILLCELAENIQVPVSIFDPAFSPLENEYLRSEYCGFSVIDVNENGRRIAVRPTFFYMIHADTELYAYLIQVNRENSTLTNVILFGNTFDCSKKPFSRASLAKNVSSGQTVSADVLNFENDGEVRHVEVDTLPVKDRGGLFHAALTTDTVLHFFQPKDVSTNLCTEYPRNSVKKNPQ</sequence>
<dbReference type="OrthoDB" id="551431at2759"/>
<dbReference type="EMBL" id="BDGG01000014">
    <property type="protein sequence ID" value="GAV07114.1"/>
    <property type="molecule type" value="Genomic_DNA"/>
</dbReference>
<organism evidence="3 4">
    <name type="scientific">Ramazzottius varieornatus</name>
    <name type="common">Water bear</name>
    <name type="synonym">Tardigrade</name>
    <dbReference type="NCBI Taxonomy" id="947166"/>
    <lineage>
        <taxon>Eukaryota</taxon>
        <taxon>Metazoa</taxon>
        <taxon>Ecdysozoa</taxon>
        <taxon>Tardigrada</taxon>
        <taxon>Eutardigrada</taxon>
        <taxon>Parachela</taxon>
        <taxon>Hypsibioidea</taxon>
        <taxon>Ramazzottiidae</taxon>
        <taxon>Ramazzottius</taxon>
    </lineage>
</organism>
<comment type="caution">
    <text evidence="3">The sequence shown here is derived from an EMBL/GenBank/DDBJ whole genome shotgun (WGS) entry which is preliminary data.</text>
</comment>
<dbReference type="PANTHER" id="PTHR28626:SF3">
    <property type="entry name" value="SRR1-LIKE PROTEIN"/>
    <property type="match status" value="1"/>
</dbReference>
<reference evidence="3 4" key="1">
    <citation type="journal article" date="2016" name="Nat. Commun.">
        <title>Extremotolerant tardigrade genome and improved radiotolerance of human cultured cells by tardigrade-unique protein.</title>
        <authorList>
            <person name="Hashimoto T."/>
            <person name="Horikawa D.D."/>
            <person name="Saito Y."/>
            <person name="Kuwahara H."/>
            <person name="Kozuka-Hata H."/>
            <person name="Shin-I T."/>
            <person name="Minakuchi Y."/>
            <person name="Ohishi K."/>
            <person name="Motoyama A."/>
            <person name="Aizu T."/>
            <person name="Enomoto A."/>
            <person name="Kondo K."/>
            <person name="Tanaka S."/>
            <person name="Hara Y."/>
            <person name="Koshikawa S."/>
            <person name="Sagara H."/>
            <person name="Miura T."/>
            <person name="Yokobori S."/>
            <person name="Miyagawa K."/>
            <person name="Suzuki Y."/>
            <person name="Kubo T."/>
            <person name="Oyama M."/>
            <person name="Kohara Y."/>
            <person name="Fujiyama A."/>
            <person name="Arakawa K."/>
            <person name="Katayama T."/>
            <person name="Toyoda A."/>
            <person name="Kunieda T."/>
        </authorList>
    </citation>
    <scope>NUCLEOTIDE SEQUENCE [LARGE SCALE GENOMIC DNA]</scope>
    <source>
        <strain evidence="3 4">YOKOZUNA-1</strain>
    </source>
</reference>
<dbReference type="GO" id="GO:0005634">
    <property type="term" value="C:nucleus"/>
    <property type="evidence" value="ECO:0007669"/>
    <property type="project" value="TreeGrafter"/>
</dbReference>
<dbReference type="PANTHER" id="PTHR28626">
    <property type="entry name" value="SRR1-LIKE PROTEIN"/>
    <property type="match status" value="1"/>
</dbReference>
<dbReference type="Pfam" id="PF07985">
    <property type="entry name" value="SRR1"/>
    <property type="match status" value="1"/>
</dbReference>
<proteinExistence type="inferred from homology"/>